<dbReference type="PROSITE" id="PS51257">
    <property type="entry name" value="PROKAR_LIPOPROTEIN"/>
    <property type="match status" value="1"/>
</dbReference>
<feature type="signal peptide" evidence="1">
    <location>
        <begin position="1"/>
        <end position="22"/>
    </location>
</feature>
<evidence type="ECO:0000313" key="2">
    <source>
        <dbReference type="EMBL" id="KAE8271101.1"/>
    </source>
</evidence>
<name>A0A8X7NFN6_9BASI</name>
<dbReference type="AlphaFoldDB" id="A0A8X7NFN6"/>
<organism evidence="2 3">
    <name type="scientific">Tilletia walkeri</name>
    <dbReference type="NCBI Taxonomy" id="117179"/>
    <lineage>
        <taxon>Eukaryota</taxon>
        <taxon>Fungi</taxon>
        <taxon>Dikarya</taxon>
        <taxon>Basidiomycota</taxon>
        <taxon>Ustilaginomycotina</taxon>
        <taxon>Exobasidiomycetes</taxon>
        <taxon>Tilletiales</taxon>
        <taxon>Tilletiaceae</taxon>
        <taxon>Tilletia</taxon>
    </lineage>
</organism>
<evidence type="ECO:0008006" key="4">
    <source>
        <dbReference type="Google" id="ProtNLM"/>
    </source>
</evidence>
<reference evidence="2" key="1">
    <citation type="submission" date="2016-04" db="EMBL/GenBank/DDBJ databases">
        <authorList>
            <person name="Nguyen H.D."/>
            <person name="Samba Siva P."/>
            <person name="Cullis J."/>
            <person name="Levesque C.A."/>
            <person name="Hambleton S."/>
        </authorList>
    </citation>
    <scope>NUCLEOTIDE SEQUENCE</scope>
    <source>
        <strain evidence="2">DAOMC 236422</strain>
    </source>
</reference>
<sequence length="222" mass="23670">MNFKITSALLALLLACTVPVSADVNTQRTTSWQSKRSSAHQSTDSTVLVVRDAPQFNRGRGHFILNSRATTMEKARLVNGIMLFAGAVGAYGAVATMYQKNYGRDLSDQSLEPGSLAVLEHRKAAEWVAPALAASASTLALATSAITFVKLKGFLAQSPHHRSLALLPHSDAHQLQGRGRITKQGIAEALETTAGIFGTFGGALAISNAIHMKNPFVQQPPH</sequence>
<dbReference type="EMBL" id="LWDG02000027">
    <property type="protein sequence ID" value="KAE8271101.1"/>
    <property type="molecule type" value="Genomic_DNA"/>
</dbReference>
<gene>
    <name evidence="2" type="ORF">A4X09_0g1227</name>
</gene>
<protein>
    <recommendedName>
        <fullName evidence="4">Altered inheritance of mitochondria protein 11</fullName>
    </recommendedName>
</protein>
<comment type="caution">
    <text evidence="2">The sequence shown here is derived from an EMBL/GenBank/DDBJ whole genome shotgun (WGS) entry which is preliminary data.</text>
</comment>
<accession>A0A8X7NFN6</accession>
<feature type="chain" id="PRO_5036460398" description="Altered inheritance of mitochondria protein 11" evidence="1">
    <location>
        <begin position="23"/>
        <end position="222"/>
    </location>
</feature>
<keyword evidence="1" id="KW-0732">Signal</keyword>
<reference evidence="2" key="2">
    <citation type="journal article" date="2019" name="IMA Fungus">
        <title>Genome sequencing and comparison of five Tilletia species to identify candidate genes for the detection of regulated species infecting wheat.</title>
        <authorList>
            <person name="Nguyen H.D.T."/>
            <person name="Sultana T."/>
            <person name="Kesanakurti P."/>
            <person name="Hambleton S."/>
        </authorList>
    </citation>
    <scope>NUCLEOTIDE SEQUENCE</scope>
    <source>
        <strain evidence="2">DAOMC 236422</strain>
    </source>
</reference>
<dbReference type="Proteomes" id="UP000078113">
    <property type="component" value="Unassembled WGS sequence"/>
</dbReference>
<proteinExistence type="predicted"/>
<evidence type="ECO:0000256" key="1">
    <source>
        <dbReference type="SAM" id="SignalP"/>
    </source>
</evidence>
<evidence type="ECO:0000313" key="3">
    <source>
        <dbReference type="Proteomes" id="UP000078113"/>
    </source>
</evidence>
<keyword evidence="3" id="KW-1185">Reference proteome</keyword>